<dbReference type="InterPro" id="IPR007329">
    <property type="entry name" value="FMN-bd"/>
</dbReference>
<dbReference type="GO" id="GO:0016020">
    <property type="term" value="C:membrane"/>
    <property type="evidence" value="ECO:0007669"/>
    <property type="project" value="InterPro"/>
</dbReference>
<dbReference type="EMBL" id="FNPH01000005">
    <property type="protein sequence ID" value="SDZ04559.1"/>
    <property type="molecule type" value="Genomic_DNA"/>
</dbReference>
<dbReference type="OrthoDB" id="8099475at2"/>
<keyword evidence="5" id="KW-1185">Reference proteome</keyword>
<organism evidence="4 5">
    <name type="scientific">Micromonospora pattaloongensis</name>
    <dbReference type="NCBI Taxonomy" id="405436"/>
    <lineage>
        <taxon>Bacteria</taxon>
        <taxon>Bacillati</taxon>
        <taxon>Actinomycetota</taxon>
        <taxon>Actinomycetes</taxon>
        <taxon>Micromonosporales</taxon>
        <taxon>Micromonosporaceae</taxon>
        <taxon>Micromonospora</taxon>
    </lineage>
</organism>
<evidence type="ECO:0000256" key="1">
    <source>
        <dbReference type="SAM" id="MobiDB-lite"/>
    </source>
</evidence>
<feature type="compositionally biased region" description="Low complexity" evidence="1">
    <location>
        <begin position="73"/>
        <end position="83"/>
    </location>
</feature>
<name>A0A1H3PVX4_9ACTN</name>
<feature type="domain" description="FMN-binding" evidence="3">
    <location>
        <begin position="89"/>
        <end position="169"/>
    </location>
</feature>
<dbReference type="RefSeq" id="WP_091556901.1">
    <property type="nucleotide sequence ID" value="NZ_FNPH01000005.1"/>
</dbReference>
<protein>
    <submittedName>
        <fullName evidence="4">FMN-binding domain-containing protein</fullName>
    </submittedName>
</protein>
<reference evidence="5" key="1">
    <citation type="submission" date="2016-10" db="EMBL/GenBank/DDBJ databases">
        <authorList>
            <person name="Varghese N."/>
            <person name="Submissions S."/>
        </authorList>
    </citation>
    <scope>NUCLEOTIDE SEQUENCE [LARGE SCALE GENOMIC DNA]</scope>
    <source>
        <strain evidence="5">DSM 45245</strain>
    </source>
</reference>
<feature type="signal peptide" evidence="2">
    <location>
        <begin position="1"/>
        <end position="19"/>
    </location>
</feature>
<dbReference type="AlphaFoldDB" id="A0A1H3PVX4"/>
<dbReference type="SMART" id="SM00900">
    <property type="entry name" value="FMN_bind"/>
    <property type="match status" value="1"/>
</dbReference>
<sequence>MRRAVFAVTGLAASTTLLVVLKGGPSPAPVAQNVPAGRNGGSDAGAVAAAPPTPRQPGRSAPPPRAGKPTPAPADTAPVTATGPVVTNQYGRVQVRVTMLRGRISDVTAVELPQETAESSRRSERVDAAYSGPAGQVVGRQSAELDTVSGATATSESYRNSLAAAIDAAAGGRRG</sequence>
<dbReference type="Proteomes" id="UP000242415">
    <property type="component" value="Unassembled WGS sequence"/>
</dbReference>
<keyword evidence="2" id="KW-0732">Signal</keyword>
<gene>
    <name evidence="4" type="ORF">SAMN05444365_10525</name>
</gene>
<feature type="region of interest" description="Disordered" evidence="1">
    <location>
        <begin position="114"/>
        <end position="134"/>
    </location>
</feature>
<dbReference type="Gene3D" id="3.90.1010.20">
    <property type="match status" value="1"/>
</dbReference>
<evidence type="ECO:0000259" key="3">
    <source>
        <dbReference type="SMART" id="SM00900"/>
    </source>
</evidence>
<evidence type="ECO:0000313" key="5">
    <source>
        <dbReference type="Proteomes" id="UP000242415"/>
    </source>
</evidence>
<evidence type="ECO:0000256" key="2">
    <source>
        <dbReference type="SAM" id="SignalP"/>
    </source>
</evidence>
<dbReference type="Pfam" id="PF04205">
    <property type="entry name" value="FMN_bind"/>
    <property type="match status" value="1"/>
</dbReference>
<dbReference type="GO" id="GO:0010181">
    <property type="term" value="F:FMN binding"/>
    <property type="evidence" value="ECO:0007669"/>
    <property type="project" value="InterPro"/>
</dbReference>
<feature type="compositionally biased region" description="Pro residues" evidence="1">
    <location>
        <begin position="51"/>
        <end position="72"/>
    </location>
</feature>
<feature type="region of interest" description="Disordered" evidence="1">
    <location>
        <begin position="30"/>
        <end position="83"/>
    </location>
</feature>
<feature type="chain" id="PRO_5038741618" evidence="2">
    <location>
        <begin position="20"/>
        <end position="175"/>
    </location>
</feature>
<evidence type="ECO:0000313" key="4">
    <source>
        <dbReference type="EMBL" id="SDZ04559.1"/>
    </source>
</evidence>
<accession>A0A1H3PVX4</accession>
<feature type="compositionally biased region" description="Basic and acidic residues" evidence="1">
    <location>
        <begin position="118"/>
        <end position="127"/>
    </location>
</feature>
<proteinExistence type="predicted"/>
<dbReference type="STRING" id="405436.SAMN05444365_10525"/>